<dbReference type="InterPro" id="IPR001394">
    <property type="entry name" value="Peptidase_C19_UCH"/>
</dbReference>
<comment type="similarity">
    <text evidence="1">Belongs to the peptidase C19 family.</text>
</comment>
<dbReference type="OrthoDB" id="2248014at2759"/>
<dbReference type="GO" id="GO:0016579">
    <property type="term" value="P:protein deubiquitination"/>
    <property type="evidence" value="ECO:0007669"/>
    <property type="project" value="InterPro"/>
</dbReference>
<evidence type="ECO:0000256" key="1">
    <source>
        <dbReference type="RuleBase" id="RU366025"/>
    </source>
</evidence>
<dbReference type="PROSITE" id="PS50235">
    <property type="entry name" value="USP_3"/>
    <property type="match status" value="1"/>
</dbReference>
<keyword evidence="1" id="KW-0378">Hydrolase</keyword>
<dbReference type="SUPFAM" id="SSF54001">
    <property type="entry name" value="Cysteine proteinases"/>
    <property type="match status" value="1"/>
</dbReference>
<evidence type="ECO:0000313" key="4">
    <source>
        <dbReference type="EMBL" id="QIW94931.1"/>
    </source>
</evidence>
<keyword evidence="1" id="KW-0833">Ubl conjugation pathway</keyword>
<dbReference type="GO" id="GO:0005829">
    <property type="term" value="C:cytosol"/>
    <property type="evidence" value="ECO:0007669"/>
    <property type="project" value="TreeGrafter"/>
</dbReference>
<dbReference type="GO" id="GO:0005634">
    <property type="term" value="C:nucleus"/>
    <property type="evidence" value="ECO:0007669"/>
    <property type="project" value="TreeGrafter"/>
</dbReference>
<feature type="compositionally biased region" description="Polar residues" evidence="2">
    <location>
        <begin position="458"/>
        <end position="471"/>
    </location>
</feature>
<dbReference type="Gene3D" id="3.90.70.10">
    <property type="entry name" value="Cysteine proteinases"/>
    <property type="match status" value="1"/>
</dbReference>
<dbReference type="Pfam" id="PF00443">
    <property type="entry name" value="UCH"/>
    <property type="match status" value="1"/>
</dbReference>
<feature type="region of interest" description="Disordered" evidence="2">
    <location>
        <begin position="318"/>
        <end position="337"/>
    </location>
</feature>
<dbReference type="EMBL" id="CP051139">
    <property type="protein sequence ID" value="QIW94931.1"/>
    <property type="molecule type" value="Genomic_DNA"/>
</dbReference>
<feature type="region of interest" description="Disordered" evidence="2">
    <location>
        <begin position="221"/>
        <end position="243"/>
    </location>
</feature>
<dbReference type="AlphaFoldDB" id="A0A6H0XJN6"/>
<protein>
    <recommendedName>
        <fullName evidence="1">Ubiquitin carboxyl-terminal hydrolase</fullName>
        <ecNumber evidence="1">3.4.19.12</ecNumber>
    </recommendedName>
</protein>
<evidence type="ECO:0000256" key="2">
    <source>
        <dbReference type="SAM" id="MobiDB-lite"/>
    </source>
</evidence>
<proteinExistence type="inferred from homology"/>
<reference evidence="4 5" key="1">
    <citation type="journal article" date="2016" name="Sci. Rep.">
        <title>Peltaster fructicola genome reveals evolution from an invasive phytopathogen to an ectophytic parasite.</title>
        <authorList>
            <person name="Xu C."/>
            <person name="Chen H."/>
            <person name="Gleason M.L."/>
            <person name="Xu J.R."/>
            <person name="Liu H."/>
            <person name="Zhang R."/>
            <person name="Sun G."/>
        </authorList>
    </citation>
    <scope>NUCLEOTIDE SEQUENCE [LARGE SCALE GENOMIC DNA]</scope>
    <source>
        <strain evidence="4 5">LNHT1506</strain>
    </source>
</reference>
<evidence type="ECO:0000259" key="3">
    <source>
        <dbReference type="PROSITE" id="PS50235"/>
    </source>
</evidence>
<keyword evidence="1" id="KW-0645">Protease</keyword>
<dbReference type="InterPro" id="IPR038765">
    <property type="entry name" value="Papain-like_cys_pep_sf"/>
</dbReference>
<dbReference type="EC" id="3.4.19.12" evidence="1"/>
<sequence>MPEKSLTIAAYAAGASLAAATLVYVFGPTFFLDEVDASANSDRKRIAIGLTNPANDCFINSTLQALAGLPALRLYLIRELHQRQLDGKDVYLALGAGGEEKQKTFDESRPQWLRLSLQSGELTAALKEVLDALNERPISRKTISAQPFITAMEHAFKTKVSRYQQDAQELLQLVLERLADEFNAGVKARRRARATDTEKQAELDAATTALAQLEVADSSAIQGSKAPDLQHDKEAAPEAPEPELSFQGKLSSQIECSTCHFKPKPATTTFVTLTLNVPHNTTSTSLDACLDGMLKVEHIDDFRCDLCRLEHASQMVQRQLTKSSLTSEQRQSLETDQRRIDEAIATDPEHPPKDLQLPDPAAAPKRKITRYMRISTFPQVLTIHLSRSVWDGSSTSSKNTAKVSFPELLQLGSLLDRKSYKLLSMITHKGGHNSGHYETFRRQWLAPSPLNDEKSTSLEEPSQVTPISSPRISFAGRDEGVTEKEDLAVLDSPKGHARSGSGHIKTHSTGAAASRLITHSPRLKATSQAKLAERKRKAQDRWWRISDDKVKECRISDVLDMKREVYLLFYQLVEAQIG</sequence>
<accession>A0A6H0XJN6</accession>
<feature type="region of interest" description="Disordered" evidence="2">
    <location>
        <begin position="451"/>
        <end position="474"/>
    </location>
</feature>
<name>A0A6H0XJN6_9PEZI</name>
<dbReference type="PROSITE" id="PS00973">
    <property type="entry name" value="USP_2"/>
    <property type="match status" value="1"/>
</dbReference>
<dbReference type="Proteomes" id="UP000503462">
    <property type="component" value="Chromosome 1"/>
</dbReference>
<keyword evidence="1" id="KW-0788">Thiol protease</keyword>
<dbReference type="InterPro" id="IPR018200">
    <property type="entry name" value="USP_CS"/>
</dbReference>
<dbReference type="PANTHER" id="PTHR24006">
    <property type="entry name" value="UBIQUITIN CARBOXYL-TERMINAL HYDROLASE"/>
    <property type="match status" value="1"/>
</dbReference>
<feature type="compositionally biased region" description="Polar residues" evidence="2">
    <location>
        <begin position="318"/>
        <end position="330"/>
    </location>
</feature>
<gene>
    <name evidence="4" type="ORF">AMS68_000449</name>
</gene>
<dbReference type="GO" id="GO:0004843">
    <property type="term" value="F:cysteine-type deubiquitinase activity"/>
    <property type="evidence" value="ECO:0007669"/>
    <property type="project" value="UniProtKB-UniRule"/>
</dbReference>
<evidence type="ECO:0000313" key="5">
    <source>
        <dbReference type="Proteomes" id="UP000503462"/>
    </source>
</evidence>
<dbReference type="InterPro" id="IPR028889">
    <property type="entry name" value="USP"/>
</dbReference>
<keyword evidence="5" id="KW-1185">Reference proteome</keyword>
<comment type="catalytic activity">
    <reaction evidence="1">
        <text>Thiol-dependent hydrolysis of ester, thioester, amide, peptide and isopeptide bonds formed by the C-terminal Gly of ubiquitin (a 76-residue protein attached to proteins as an intracellular targeting signal).</text>
        <dbReference type="EC" id="3.4.19.12"/>
    </reaction>
</comment>
<organism evidence="4 5">
    <name type="scientific">Peltaster fructicola</name>
    <dbReference type="NCBI Taxonomy" id="286661"/>
    <lineage>
        <taxon>Eukaryota</taxon>
        <taxon>Fungi</taxon>
        <taxon>Dikarya</taxon>
        <taxon>Ascomycota</taxon>
        <taxon>Pezizomycotina</taxon>
        <taxon>Dothideomycetes</taxon>
        <taxon>Dothideomycetes incertae sedis</taxon>
        <taxon>Peltaster</taxon>
    </lineage>
</organism>
<dbReference type="GO" id="GO:0006508">
    <property type="term" value="P:proteolysis"/>
    <property type="evidence" value="ECO:0007669"/>
    <property type="project" value="UniProtKB-KW"/>
</dbReference>
<dbReference type="PROSITE" id="PS00972">
    <property type="entry name" value="USP_1"/>
    <property type="match status" value="1"/>
</dbReference>
<dbReference type="PANTHER" id="PTHR24006:SF904">
    <property type="entry name" value="UBIQUITIN CARBOXYL-TERMINAL HYDROLASE 16"/>
    <property type="match status" value="1"/>
</dbReference>
<feature type="domain" description="USP" evidence="3">
    <location>
        <begin position="48"/>
        <end position="573"/>
    </location>
</feature>
<dbReference type="InterPro" id="IPR050164">
    <property type="entry name" value="Peptidase_C19"/>
</dbReference>
<dbReference type="CDD" id="cd02662">
    <property type="entry name" value="Peptidase_C19F"/>
    <property type="match status" value="1"/>
</dbReference>